<organism evidence="1">
    <name type="scientific">Candidatus Electrothrix aestuarii</name>
    <dbReference type="NCBI Taxonomy" id="3062594"/>
    <lineage>
        <taxon>Bacteria</taxon>
        <taxon>Pseudomonadati</taxon>
        <taxon>Thermodesulfobacteriota</taxon>
        <taxon>Desulfobulbia</taxon>
        <taxon>Desulfobulbales</taxon>
        <taxon>Desulfobulbaceae</taxon>
        <taxon>Candidatus Electrothrix</taxon>
    </lineage>
</organism>
<dbReference type="KEGG" id="eaj:Q3M24_13835"/>
<gene>
    <name evidence="1" type="ORF">Q3M24_13835</name>
</gene>
<reference evidence="1" key="1">
    <citation type="journal article" date="2024" name="Syst. Appl. Microbiol.">
        <title>First single-strain enrichments of Electrothrix cable bacteria, description of E. aestuarii sp. nov. and E. rattekaaiensis sp. nov., and proposal of a cable bacteria taxonomy following the rules of the SeqCode.</title>
        <authorList>
            <person name="Plum-Jensen L.E."/>
            <person name="Schramm A."/>
            <person name="Marshall I.P.G."/>
        </authorList>
    </citation>
    <scope>NUCLEOTIDE SEQUENCE</scope>
    <source>
        <strain evidence="1">Rat1</strain>
    </source>
</reference>
<proteinExistence type="predicted"/>
<dbReference type="EMBL" id="CP159373">
    <property type="protein sequence ID" value="XCN71391.1"/>
    <property type="molecule type" value="Genomic_DNA"/>
</dbReference>
<accession>A0AAU8LQE6</accession>
<name>A0AAU8LQE6_9BACT</name>
<sequence length="132" mass="15223">MRISSTDSKSWIEIQRNKDDDFPSFQFRAAIDIEHGTFSACNSSLAFLNLRKFAEEADQFILHRELRPFLEGTYESYLKLRQTDSNEILITFCIGDTFCGCKSTDEFRLHGSFPIEQDILTTLASEFMSLSK</sequence>
<dbReference type="AlphaFoldDB" id="A0AAU8LQE6"/>
<evidence type="ECO:0000313" key="1">
    <source>
        <dbReference type="EMBL" id="XCN71391.1"/>
    </source>
</evidence>
<reference evidence="1" key="2">
    <citation type="submission" date="2024-06" db="EMBL/GenBank/DDBJ databases">
        <authorList>
            <person name="Plum-Jensen L.E."/>
            <person name="Schramm A."/>
            <person name="Marshall I.P.G."/>
        </authorList>
    </citation>
    <scope>NUCLEOTIDE SEQUENCE</scope>
    <source>
        <strain evidence="1">Rat1</strain>
    </source>
</reference>
<protein>
    <submittedName>
        <fullName evidence="1">Uncharacterized protein</fullName>
    </submittedName>
</protein>